<evidence type="ECO:0000256" key="1">
    <source>
        <dbReference type="SAM" id="MobiDB-lite"/>
    </source>
</evidence>
<dbReference type="EMBL" id="JAEMHM010000010">
    <property type="protein sequence ID" value="MBJ6725643.1"/>
    <property type="molecule type" value="Genomic_DNA"/>
</dbReference>
<reference evidence="3" key="1">
    <citation type="submission" date="2020-12" db="EMBL/GenBank/DDBJ databases">
        <title>Geomonas sp. Red875, isolated from river sediment.</title>
        <authorList>
            <person name="Xu Z."/>
            <person name="Zhang Z."/>
            <person name="Masuda Y."/>
            <person name="Itoh H."/>
            <person name="Senoo K."/>
        </authorList>
    </citation>
    <scope>NUCLEOTIDE SEQUENCE</scope>
    <source>
        <strain evidence="3">Red875</strain>
    </source>
</reference>
<feature type="compositionally biased region" description="Low complexity" evidence="1">
    <location>
        <begin position="360"/>
        <end position="383"/>
    </location>
</feature>
<feature type="compositionally biased region" description="Basic and acidic residues" evidence="1">
    <location>
        <begin position="180"/>
        <end position="189"/>
    </location>
</feature>
<feature type="region of interest" description="Disordered" evidence="1">
    <location>
        <begin position="157"/>
        <end position="189"/>
    </location>
</feature>
<evidence type="ECO:0000313" key="3">
    <source>
        <dbReference type="EMBL" id="MBJ6725643.1"/>
    </source>
</evidence>
<feature type="compositionally biased region" description="Pro residues" evidence="1">
    <location>
        <begin position="320"/>
        <end position="340"/>
    </location>
</feature>
<evidence type="ECO:0000313" key="4">
    <source>
        <dbReference type="Proteomes" id="UP000636888"/>
    </source>
</evidence>
<keyword evidence="4" id="KW-1185">Reference proteome</keyword>
<feature type="compositionally biased region" description="Pro residues" evidence="1">
    <location>
        <begin position="349"/>
        <end position="359"/>
    </location>
</feature>
<keyword evidence="2" id="KW-1133">Transmembrane helix</keyword>
<feature type="region of interest" description="Disordered" evidence="1">
    <location>
        <begin position="292"/>
        <end position="389"/>
    </location>
</feature>
<keyword evidence="2" id="KW-0472">Membrane</keyword>
<accession>A0A8J7IPR0</accession>
<dbReference type="RefSeq" id="WP_199384537.1">
    <property type="nucleotide sequence ID" value="NZ_JAEMHM010000010.1"/>
</dbReference>
<evidence type="ECO:0000256" key="2">
    <source>
        <dbReference type="SAM" id="Phobius"/>
    </source>
</evidence>
<organism evidence="3 4">
    <name type="scientific">Geomesophilobacter sediminis</name>
    <dbReference type="NCBI Taxonomy" id="2798584"/>
    <lineage>
        <taxon>Bacteria</taxon>
        <taxon>Pseudomonadati</taxon>
        <taxon>Thermodesulfobacteriota</taxon>
        <taxon>Desulfuromonadia</taxon>
        <taxon>Geobacterales</taxon>
        <taxon>Geobacteraceae</taxon>
        <taxon>Geomesophilobacter</taxon>
    </lineage>
</organism>
<gene>
    <name evidence="3" type="ORF">JFN93_13055</name>
</gene>
<sequence>MPNVLLIADSPRLKQIFEAVDGTGILILRSAATLAQAEQEIAVELPAVTFIQSRISGLSVDLVLLHLRKMLPEGARIVVAAADRDELETAGRQQLHSLDLALSDDEVIAAIHDALSGVFTAPSGAAPAAKPAQVTEPGGKDVVEDFVIEDSVRLSTVAPKPDQPDDFVVFSPSHEPQPSRAEEPEPPKVDFQDLLKGKEESSSTYEYPRLTGEFSHAQSLADAMRSAEQERRSSWVVPVAVGAIVLVGVLFFTLRKGSHKEVAKAPAPIVTPAPAPPRAVDVGSLAIKDLEKSPVPAPTTQPPKAAAKGPAQAKGLAPQVPVPLTPAPPVAVAPAKPAPSPLAKTPSTKPAPVPAPPAATAPATKAPKAAPASPATPATPAAPHTGRPVPPIVTAGVLDATYEKKHPGWQKYVSPAAEFKVYREGGNVKALQVIAKGDTIPHALLKRVLKEFAGTEGYRVQTRAVQANFLVERGEAKAGVGVTVYRKKGDQKMRALVLFYR</sequence>
<dbReference type="Proteomes" id="UP000636888">
    <property type="component" value="Unassembled WGS sequence"/>
</dbReference>
<dbReference type="AlphaFoldDB" id="A0A8J7IPR0"/>
<keyword evidence="2" id="KW-0812">Transmembrane</keyword>
<feature type="compositionally biased region" description="Low complexity" evidence="1">
    <location>
        <begin position="302"/>
        <end position="319"/>
    </location>
</feature>
<comment type="caution">
    <text evidence="3">The sequence shown here is derived from an EMBL/GenBank/DDBJ whole genome shotgun (WGS) entry which is preliminary data.</text>
</comment>
<name>A0A8J7IPR0_9BACT</name>
<protein>
    <submittedName>
        <fullName evidence="3">Uncharacterized protein</fullName>
    </submittedName>
</protein>
<proteinExistence type="predicted"/>
<feature type="transmembrane region" description="Helical" evidence="2">
    <location>
        <begin position="235"/>
        <end position="254"/>
    </location>
</feature>